<dbReference type="InterPro" id="IPR001734">
    <property type="entry name" value="Na/solute_symporter"/>
</dbReference>
<dbReference type="InterPro" id="IPR051163">
    <property type="entry name" value="Sodium:Solute_Symporter_SSF"/>
</dbReference>
<evidence type="ECO:0000256" key="6">
    <source>
        <dbReference type="ARBA" id="ARBA00022989"/>
    </source>
</evidence>
<dbReference type="PANTHER" id="PTHR42985:SF21">
    <property type="entry name" value="SODIUM-DEPENDENT MULTIVITAMIN TRANSPORTER-LIKE PROTEIN"/>
    <property type="match status" value="1"/>
</dbReference>
<dbReference type="PROSITE" id="PS50283">
    <property type="entry name" value="NA_SOLUT_SYMP_3"/>
    <property type="match status" value="1"/>
</dbReference>
<keyword evidence="6 11" id="KW-1133">Transmembrane helix</keyword>
<reference evidence="12" key="1">
    <citation type="submission" date="2020-11" db="EMBL/GenBank/DDBJ databases">
        <authorList>
            <person name="Tran Van P."/>
        </authorList>
    </citation>
    <scope>NUCLEOTIDE SEQUENCE</scope>
</reference>
<evidence type="ECO:0000256" key="5">
    <source>
        <dbReference type="ARBA" id="ARBA00022692"/>
    </source>
</evidence>
<evidence type="ECO:0000313" key="12">
    <source>
        <dbReference type="EMBL" id="CAD7449459.1"/>
    </source>
</evidence>
<dbReference type="Gene3D" id="1.20.1730.10">
    <property type="entry name" value="Sodium/glucose cotransporter"/>
    <property type="match status" value="1"/>
</dbReference>
<dbReference type="GO" id="GO:0006814">
    <property type="term" value="P:sodium ion transport"/>
    <property type="evidence" value="ECO:0007669"/>
    <property type="project" value="UniProtKB-KW"/>
</dbReference>
<feature type="transmembrane region" description="Helical" evidence="11">
    <location>
        <begin position="70"/>
        <end position="88"/>
    </location>
</feature>
<name>A0A7R9FBW4_9NEOP</name>
<sequence>MVQKFVALPNLRSAKLSLIYFCLGMLAMKLLVTTVGLIIYTAYHNCDPIVTKQISKADQLLPYFTMDTASRLPGLPGLFVAGIFSAGLRGNKKLESKAPFFMKSIVVVAGAISIAMVFVVERLGGILQVAIAANGVTSGATLGIFVNGMFFPWANSKVIG</sequence>
<dbReference type="GO" id="GO:0005886">
    <property type="term" value="C:plasma membrane"/>
    <property type="evidence" value="ECO:0007669"/>
    <property type="project" value="UniProtKB-SubCell"/>
</dbReference>
<dbReference type="GO" id="GO:0015293">
    <property type="term" value="F:symporter activity"/>
    <property type="evidence" value="ECO:0007669"/>
    <property type="project" value="TreeGrafter"/>
</dbReference>
<protein>
    <submittedName>
        <fullName evidence="12">Uncharacterized protein</fullName>
    </submittedName>
</protein>
<keyword evidence="7" id="KW-0915">Sodium</keyword>
<dbReference type="InterPro" id="IPR038377">
    <property type="entry name" value="Na/Glc_symporter_sf"/>
</dbReference>
<accession>A0A7R9FBW4</accession>
<proteinExistence type="inferred from homology"/>
<gene>
    <name evidence="12" type="ORF">TBIB3V08_LOCUS11734</name>
</gene>
<comment type="similarity">
    <text evidence="2">Belongs to the sodium:solute symporter (SSF) (TC 2.A.21) family.</text>
</comment>
<keyword evidence="3" id="KW-0813">Transport</keyword>
<dbReference type="PANTHER" id="PTHR42985">
    <property type="entry name" value="SODIUM-COUPLED MONOCARBOXYLATE TRANSPORTER"/>
    <property type="match status" value="1"/>
</dbReference>
<keyword evidence="9 11" id="KW-0472">Membrane</keyword>
<dbReference type="EMBL" id="OD571762">
    <property type="protein sequence ID" value="CAD7449459.1"/>
    <property type="molecule type" value="Genomic_DNA"/>
</dbReference>
<feature type="transmembrane region" description="Helical" evidence="11">
    <location>
        <begin position="126"/>
        <end position="151"/>
    </location>
</feature>
<evidence type="ECO:0000256" key="7">
    <source>
        <dbReference type="ARBA" id="ARBA00023053"/>
    </source>
</evidence>
<evidence type="ECO:0000256" key="8">
    <source>
        <dbReference type="ARBA" id="ARBA00023065"/>
    </source>
</evidence>
<feature type="transmembrane region" description="Helical" evidence="11">
    <location>
        <begin position="18"/>
        <end position="43"/>
    </location>
</feature>
<organism evidence="12">
    <name type="scientific">Timema bartmani</name>
    <dbReference type="NCBI Taxonomy" id="61472"/>
    <lineage>
        <taxon>Eukaryota</taxon>
        <taxon>Metazoa</taxon>
        <taxon>Ecdysozoa</taxon>
        <taxon>Arthropoda</taxon>
        <taxon>Hexapoda</taxon>
        <taxon>Insecta</taxon>
        <taxon>Pterygota</taxon>
        <taxon>Neoptera</taxon>
        <taxon>Polyneoptera</taxon>
        <taxon>Phasmatodea</taxon>
        <taxon>Timematodea</taxon>
        <taxon>Timematoidea</taxon>
        <taxon>Timematidae</taxon>
        <taxon>Timema</taxon>
    </lineage>
</organism>
<comment type="subcellular location">
    <subcellularLocation>
        <location evidence="1">Cell membrane</location>
        <topology evidence="1">Multi-pass membrane protein</topology>
    </subcellularLocation>
</comment>
<keyword evidence="8" id="KW-0406">Ion transport</keyword>
<evidence type="ECO:0000256" key="1">
    <source>
        <dbReference type="ARBA" id="ARBA00004651"/>
    </source>
</evidence>
<dbReference type="AlphaFoldDB" id="A0A7R9FBW4"/>
<keyword evidence="10" id="KW-0739">Sodium transport</keyword>
<keyword evidence="4" id="KW-1003">Cell membrane</keyword>
<keyword evidence="5 11" id="KW-0812">Transmembrane</keyword>
<evidence type="ECO:0000256" key="2">
    <source>
        <dbReference type="ARBA" id="ARBA00006434"/>
    </source>
</evidence>
<evidence type="ECO:0000256" key="9">
    <source>
        <dbReference type="ARBA" id="ARBA00023136"/>
    </source>
</evidence>
<evidence type="ECO:0000256" key="4">
    <source>
        <dbReference type="ARBA" id="ARBA00022475"/>
    </source>
</evidence>
<feature type="transmembrane region" description="Helical" evidence="11">
    <location>
        <begin position="100"/>
        <end position="120"/>
    </location>
</feature>
<evidence type="ECO:0000256" key="10">
    <source>
        <dbReference type="ARBA" id="ARBA00023201"/>
    </source>
</evidence>
<evidence type="ECO:0000256" key="3">
    <source>
        <dbReference type="ARBA" id="ARBA00022448"/>
    </source>
</evidence>
<evidence type="ECO:0000256" key="11">
    <source>
        <dbReference type="SAM" id="Phobius"/>
    </source>
</evidence>